<keyword evidence="2" id="KW-1185">Reference proteome</keyword>
<dbReference type="Ensembl" id="ENSCSAVT00000009493.1">
    <property type="protein sequence ID" value="ENSCSAVP00000009376.1"/>
    <property type="gene ID" value="ENSCSAVG00000005527.1"/>
</dbReference>
<reference evidence="2" key="1">
    <citation type="submission" date="2003-08" db="EMBL/GenBank/DDBJ databases">
        <authorList>
            <person name="Birren B."/>
            <person name="Nusbaum C."/>
            <person name="Abebe A."/>
            <person name="Abouelleil A."/>
            <person name="Adekoya E."/>
            <person name="Ait-zahra M."/>
            <person name="Allen N."/>
            <person name="Allen T."/>
            <person name="An P."/>
            <person name="Anderson M."/>
            <person name="Anderson S."/>
            <person name="Arachchi H."/>
            <person name="Armbruster J."/>
            <person name="Bachantsang P."/>
            <person name="Baldwin J."/>
            <person name="Barry A."/>
            <person name="Bayul T."/>
            <person name="Blitshsteyn B."/>
            <person name="Bloom T."/>
            <person name="Blye J."/>
            <person name="Boguslavskiy L."/>
            <person name="Borowsky M."/>
            <person name="Boukhgalter B."/>
            <person name="Brunache A."/>
            <person name="Butler J."/>
            <person name="Calixte N."/>
            <person name="Calvo S."/>
            <person name="Camarata J."/>
            <person name="Campo K."/>
            <person name="Chang J."/>
            <person name="Cheshatsang Y."/>
            <person name="Citroen M."/>
            <person name="Collymore A."/>
            <person name="Considine T."/>
            <person name="Cook A."/>
            <person name="Cooke P."/>
            <person name="Corum B."/>
            <person name="Cuomo C."/>
            <person name="David R."/>
            <person name="Dawoe T."/>
            <person name="Degray S."/>
            <person name="Dodge S."/>
            <person name="Dooley K."/>
            <person name="Dorje P."/>
            <person name="Dorjee K."/>
            <person name="Dorris L."/>
            <person name="Duffey N."/>
            <person name="Dupes A."/>
            <person name="Elkins T."/>
            <person name="Engels R."/>
            <person name="Erickson J."/>
            <person name="Farina A."/>
            <person name="Faro S."/>
            <person name="Ferreira P."/>
            <person name="Fischer H."/>
            <person name="Fitzgerald M."/>
            <person name="Foley K."/>
            <person name="Gage D."/>
            <person name="Galagan J."/>
            <person name="Gearin G."/>
            <person name="Gnerre S."/>
            <person name="Gnirke A."/>
            <person name="Goyette A."/>
            <person name="Graham J."/>
            <person name="Grandbois E."/>
            <person name="Gyaltsen K."/>
            <person name="Hafez N."/>
            <person name="Hagopian D."/>
            <person name="Hagos B."/>
            <person name="Hall J."/>
            <person name="Hatcher B."/>
            <person name="Heller A."/>
            <person name="Higgins H."/>
            <person name="Honan T."/>
            <person name="Horn A."/>
            <person name="Houde N."/>
            <person name="Hughes L."/>
            <person name="Hulme W."/>
            <person name="Husby E."/>
            <person name="Iliev I."/>
            <person name="Jaffe D."/>
            <person name="Jones C."/>
            <person name="Kamal M."/>
            <person name="Kamat A."/>
            <person name="Kamvysselis M."/>
            <person name="Karlsson E."/>
            <person name="Kells C."/>
            <person name="Kieu A."/>
            <person name="Kisner P."/>
            <person name="Kodira C."/>
            <person name="Kulbokas E."/>
            <person name="Labutti K."/>
            <person name="Lama D."/>
            <person name="Landers T."/>
            <person name="Leger J."/>
            <person name="Levine S."/>
            <person name="Lewis D."/>
            <person name="Lewis T."/>
            <person name="Lindblad-toh K."/>
            <person name="Liu X."/>
            <person name="Lokyitsang T."/>
            <person name="Lokyitsang Y."/>
            <person name="Lucien O."/>
            <person name="Lui A."/>
            <person name="Ma L.J."/>
            <person name="Mabbitt R."/>
            <person name="Macdonald J."/>
            <person name="Maclean C."/>
            <person name="Major J."/>
            <person name="Manning J."/>
            <person name="Marabella R."/>
            <person name="Maru K."/>
            <person name="Matthews C."/>
            <person name="Mauceli E."/>
            <person name="Mccarthy M."/>
            <person name="Mcdonough S."/>
            <person name="Mcghee T."/>
            <person name="Meldrim J."/>
            <person name="Meneus L."/>
            <person name="Mesirov J."/>
            <person name="Mihalev A."/>
            <person name="Mihova T."/>
            <person name="Mikkelsen T."/>
            <person name="Mlenga V."/>
            <person name="Moru K."/>
            <person name="Mozes J."/>
            <person name="Mulrain L."/>
            <person name="Munson G."/>
            <person name="Naylor J."/>
            <person name="Newes C."/>
            <person name="Nguyen C."/>
            <person name="Nguyen N."/>
            <person name="Nguyen T."/>
            <person name="Nicol R."/>
            <person name="Nielsen C."/>
            <person name="Nizzari M."/>
            <person name="Norbu C."/>
            <person name="Norbu N."/>
            <person name="O'donnell P."/>
            <person name="Okoawo O."/>
            <person name="O'leary S."/>
            <person name="Omotosho B."/>
            <person name="O'neill K."/>
            <person name="Osman S."/>
            <person name="Parker S."/>
            <person name="Perrin D."/>
            <person name="Phunkhang P."/>
            <person name="Piqani B."/>
            <person name="Purcell S."/>
            <person name="Rachupka T."/>
            <person name="Ramasamy U."/>
            <person name="Rameau R."/>
            <person name="Ray V."/>
            <person name="Raymond C."/>
            <person name="Retta R."/>
            <person name="Richardson S."/>
            <person name="Rise C."/>
            <person name="Rodriguez J."/>
            <person name="Rogers J."/>
            <person name="Rogov P."/>
            <person name="Rutman M."/>
            <person name="Schupbach R."/>
            <person name="Seaman C."/>
            <person name="Settipalli S."/>
            <person name="Sharpe T."/>
            <person name="Sheridan J."/>
            <person name="Sherpa N."/>
            <person name="Shi J."/>
            <person name="Smirnov S."/>
            <person name="Smith C."/>
            <person name="Sougnez C."/>
            <person name="Spencer B."/>
            <person name="Stalker J."/>
            <person name="Stange-thomann N."/>
            <person name="Stavropoulos S."/>
            <person name="Stetson K."/>
            <person name="Stone C."/>
            <person name="Stone S."/>
            <person name="Stubbs M."/>
            <person name="Talamas J."/>
            <person name="Tchuinga P."/>
            <person name="Tenzing P."/>
            <person name="Tesfaye S."/>
            <person name="Theodore J."/>
            <person name="Thoulutsang Y."/>
            <person name="Topham K."/>
            <person name="Towey S."/>
            <person name="Tsamla T."/>
            <person name="Tsomo N."/>
            <person name="Vallee D."/>
            <person name="Vassiliev H."/>
            <person name="Venkataraman V."/>
            <person name="Vinson J."/>
            <person name="Vo A."/>
            <person name="Wade C."/>
            <person name="Wang S."/>
            <person name="Wangchuk T."/>
            <person name="Wangdi T."/>
            <person name="Whittaker C."/>
            <person name="Wilkinson J."/>
            <person name="Wu Y."/>
            <person name="Wyman D."/>
            <person name="Yadav S."/>
            <person name="Yang S."/>
            <person name="Yang X."/>
            <person name="Yeager S."/>
            <person name="Yee E."/>
            <person name="Young G."/>
            <person name="Zainoun J."/>
            <person name="Zembeck L."/>
            <person name="Zimmer A."/>
            <person name="Zody M."/>
            <person name="Lander E."/>
        </authorList>
    </citation>
    <scope>NUCLEOTIDE SEQUENCE [LARGE SCALE GENOMIC DNA]</scope>
</reference>
<reference evidence="1" key="3">
    <citation type="submission" date="2025-09" db="UniProtKB">
        <authorList>
            <consortium name="Ensembl"/>
        </authorList>
    </citation>
    <scope>IDENTIFICATION</scope>
</reference>
<dbReference type="Proteomes" id="UP000007875">
    <property type="component" value="Unassembled WGS sequence"/>
</dbReference>
<evidence type="ECO:0000313" key="2">
    <source>
        <dbReference type="Proteomes" id="UP000007875"/>
    </source>
</evidence>
<name>H2YVL5_CIOSA</name>
<dbReference type="eggNOG" id="KOG4052">
    <property type="taxonomic scope" value="Eukaryota"/>
</dbReference>
<proteinExistence type="predicted"/>
<dbReference type="AlphaFoldDB" id="H2YVL5"/>
<dbReference type="STRING" id="51511.ENSCSAVP00000009376"/>
<dbReference type="PANTHER" id="PTHR31025:SF22">
    <property type="entry name" value="IP13529P"/>
    <property type="match status" value="1"/>
</dbReference>
<protein>
    <submittedName>
        <fullName evidence="1">Uncharacterized protein</fullName>
    </submittedName>
</protein>
<dbReference type="HOGENOM" id="CLU_1570090_0_0_1"/>
<dbReference type="GeneTree" id="ENSGT00650000094348"/>
<accession>H2YVL5</accession>
<dbReference type="OMA" id="CQGAKKS"/>
<dbReference type="PANTHER" id="PTHR31025">
    <property type="entry name" value="SI:CH211-196P9.1-RELATED"/>
    <property type="match status" value="1"/>
</dbReference>
<evidence type="ECO:0000313" key="1">
    <source>
        <dbReference type="Ensembl" id="ENSCSAVP00000009376.1"/>
    </source>
</evidence>
<dbReference type="InParanoid" id="H2YVL5"/>
<organism evidence="1 2">
    <name type="scientific">Ciona savignyi</name>
    <name type="common">Pacific transparent sea squirt</name>
    <dbReference type="NCBI Taxonomy" id="51511"/>
    <lineage>
        <taxon>Eukaryota</taxon>
        <taxon>Metazoa</taxon>
        <taxon>Chordata</taxon>
        <taxon>Tunicata</taxon>
        <taxon>Ascidiacea</taxon>
        <taxon>Phlebobranchia</taxon>
        <taxon>Cionidae</taxon>
        <taxon>Ciona</taxon>
    </lineage>
</organism>
<reference evidence="1" key="2">
    <citation type="submission" date="2025-08" db="UniProtKB">
        <authorList>
            <consortium name="Ensembl"/>
        </authorList>
    </citation>
    <scope>IDENTIFICATION</scope>
</reference>
<sequence length="170" mass="18842">MQSLQYKNNEVRKIIKNINLAKNITKNNQPEVLGLLLLLCQVFKENSQSLLLQEQCDKNDVPATPCILAVGGCSVLSASRFYIAVDKQVVIKDIILAEDALALLFASYYVFNIEYPANGTVTMEFLQRAFAEVEGGGAKIIKNGRKKSRINGINSKLLSLLNAVNDFVYV</sequence>